<evidence type="ECO:0000313" key="6">
    <source>
        <dbReference type="EMBL" id="GGE37024.1"/>
    </source>
</evidence>
<evidence type="ECO:0000256" key="2">
    <source>
        <dbReference type="ARBA" id="ARBA00022989"/>
    </source>
</evidence>
<feature type="transmembrane region" description="Helical" evidence="4">
    <location>
        <begin position="105"/>
        <end position="125"/>
    </location>
</feature>
<feature type="transmembrane region" description="Helical" evidence="4">
    <location>
        <begin position="80"/>
        <end position="99"/>
    </location>
</feature>
<protein>
    <submittedName>
        <fullName evidence="6">MFS transporter</fullName>
    </submittedName>
</protein>
<evidence type="ECO:0000256" key="4">
    <source>
        <dbReference type="SAM" id="Phobius"/>
    </source>
</evidence>
<dbReference type="PANTHER" id="PTHR11360:SF290">
    <property type="entry name" value="MONOCARBOXYLATE MFS PERMEASE"/>
    <property type="match status" value="1"/>
</dbReference>
<feature type="transmembrane region" description="Helical" evidence="4">
    <location>
        <begin position="255"/>
        <end position="275"/>
    </location>
</feature>
<dbReference type="InterPro" id="IPR036259">
    <property type="entry name" value="MFS_trans_sf"/>
</dbReference>
<reference evidence="7" key="1">
    <citation type="journal article" date="2019" name="Int. J. Syst. Evol. Microbiol.">
        <title>The Global Catalogue of Microorganisms (GCM) 10K type strain sequencing project: providing services to taxonomists for standard genome sequencing and annotation.</title>
        <authorList>
            <consortium name="The Broad Institute Genomics Platform"/>
            <consortium name="The Broad Institute Genome Sequencing Center for Infectious Disease"/>
            <person name="Wu L."/>
            <person name="Ma J."/>
        </authorList>
    </citation>
    <scope>NUCLEOTIDE SEQUENCE [LARGE SCALE GENOMIC DNA]</scope>
    <source>
        <strain evidence="7">CGMCC 1.12664</strain>
    </source>
</reference>
<organism evidence="6 7">
    <name type="scientific">Primorskyibacter flagellatus</name>
    <dbReference type="NCBI Taxonomy" id="1387277"/>
    <lineage>
        <taxon>Bacteria</taxon>
        <taxon>Pseudomonadati</taxon>
        <taxon>Pseudomonadota</taxon>
        <taxon>Alphaproteobacteria</taxon>
        <taxon>Rhodobacterales</taxon>
        <taxon>Roseobacteraceae</taxon>
        <taxon>Primorskyibacter</taxon>
    </lineage>
</organism>
<feature type="domain" description="Major facilitator superfamily (MFS) profile" evidence="5">
    <location>
        <begin position="15"/>
        <end position="397"/>
    </location>
</feature>
<dbReference type="EMBL" id="BMFJ01000001">
    <property type="protein sequence ID" value="GGE37024.1"/>
    <property type="molecule type" value="Genomic_DNA"/>
</dbReference>
<sequence length="404" mass="41967">MGDEDILDSGYSWRRLMLSLAIAIVGNVGMWAVIVVLPSIASEFSLARADATLPYTLTMAGFAIGNGLIGRIVDRYGVAYALIGAAVMQALGFLGAAAMPGILPVTLLHLAVGFGAAACFAPLIADVSLWFLKRRGIAVALIASGNYLSGAFWPLVLSGVLATGGWRAAYTVLGIVLLVTVIPGALFLRRRLPDEAAAQSDRISLARAKSSGFSPNALTLLLGLAGIGCCVAMAMPQVHIVAFCVDLGYGPAVGGQMLSLMLLGGVVSRVVSGLVADRIGGVRTLLIGSALQTMALVLYLPSGGLTSLYLVSAIFGLSQGGIVPSYAVIVREYLPAREAGSRVGLVIMTTIVGMALGGWMSGWIYDVSGSYFLAFVNGIAWNLLNFGIVLMILLRTRRAGAVLA</sequence>
<dbReference type="GO" id="GO:0022857">
    <property type="term" value="F:transmembrane transporter activity"/>
    <property type="evidence" value="ECO:0007669"/>
    <property type="project" value="InterPro"/>
</dbReference>
<evidence type="ECO:0000313" key="7">
    <source>
        <dbReference type="Proteomes" id="UP000612855"/>
    </source>
</evidence>
<dbReference type="SUPFAM" id="SSF103473">
    <property type="entry name" value="MFS general substrate transporter"/>
    <property type="match status" value="1"/>
</dbReference>
<proteinExistence type="predicted"/>
<feature type="transmembrane region" description="Helical" evidence="4">
    <location>
        <begin position="168"/>
        <end position="188"/>
    </location>
</feature>
<feature type="transmembrane region" description="Helical" evidence="4">
    <location>
        <begin position="371"/>
        <end position="394"/>
    </location>
</feature>
<name>A0A917AAM4_9RHOB</name>
<feature type="transmembrane region" description="Helical" evidence="4">
    <location>
        <begin position="16"/>
        <end position="41"/>
    </location>
</feature>
<evidence type="ECO:0000259" key="5">
    <source>
        <dbReference type="PROSITE" id="PS50850"/>
    </source>
</evidence>
<dbReference type="RefSeq" id="WP_188478099.1">
    <property type="nucleotide sequence ID" value="NZ_BMFJ01000001.1"/>
</dbReference>
<keyword evidence="3 4" id="KW-0472">Membrane</keyword>
<dbReference type="PROSITE" id="PS50850">
    <property type="entry name" value="MFS"/>
    <property type="match status" value="1"/>
</dbReference>
<dbReference type="Proteomes" id="UP000612855">
    <property type="component" value="Unassembled WGS sequence"/>
</dbReference>
<accession>A0A917AAM4</accession>
<keyword evidence="1 4" id="KW-0812">Transmembrane</keyword>
<gene>
    <name evidence="6" type="ORF">GCM10011360_26040</name>
</gene>
<dbReference type="InterPro" id="IPR020846">
    <property type="entry name" value="MFS_dom"/>
</dbReference>
<keyword evidence="2 4" id="KW-1133">Transmembrane helix</keyword>
<dbReference type="InterPro" id="IPR050327">
    <property type="entry name" value="Proton-linked_MCT"/>
</dbReference>
<dbReference type="Gene3D" id="1.20.1250.20">
    <property type="entry name" value="MFS general substrate transporter like domains"/>
    <property type="match status" value="1"/>
</dbReference>
<feature type="transmembrane region" description="Helical" evidence="4">
    <location>
        <begin position="342"/>
        <end position="365"/>
    </location>
</feature>
<keyword evidence="7" id="KW-1185">Reference proteome</keyword>
<comment type="caution">
    <text evidence="6">The sequence shown here is derived from an EMBL/GenBank/DDBJ whole genome shotgun (WGS) entry which is preliminary data.</text>
</comment>
<feature type="transmembrane region" description="Helical" evidence="4">
    <location>
        <begin position="53"/>
        <end position="73"/>
    </location>
</feature>
<dbReference type="AlphaFoldDB" id="A0A917AAM4"/>
<feature type="transmembrane region" description="Helical" evidence="4">
    <location>
        <begin position="137"/>
        <end position="156"/>
    </location>
</feature>
<feature type="transmembrane region" description="Helical" evidence="4">
    <location>
        <begin position="282"/>
        <end position="302"/>
    </location>
</feature>
<evidence type="ECO:0000256" key="3">
    <source>
        <dbReference type="ARBA" id="ARBA00023136"/>
    </source>
</evidence>
<feature type="transmembrane region" description="Helical" evidence="4">
    <location>
        <begin position="308"/>
        <end position="330"/>
    </location>
</feature>
<evidence type="ECO:0000256" key="1">
    <source>
        <dbReference type="ARBA" id="ARBA00022692"/>
    </source>
</evidence>
<dbReference type="Pfam" id="PF07690">
    <property type="entry name" value="MFS_1"/>
    <property type="match status" value="1"/>
</dbReference>
<dbReference type="InterPro" id="IPR011701">
    <property type="entry name" value="MFS"/>
</dbReference>
<dbReference type="PANTHER" id="PTHR11360">
    <property type="entry name" value="MONOCARBOXYLATE TRANSPORTER"/>
    <property type="match status" value="1"/>
</dbReference>
<feature type="transmembrane region" description="Helical" evidence="4">
    <location>
        <begin position="217"/>
        <end position="235"/>
    </location>
</feature>